<dbReference type="Proteomes" id="UP001519287">
    <property type="component" value="Unassembled WGS sequence"/>
</dbReference>
<comment type="caution">
    <text evidence="3">The sequence shown here is derived from an EMBL/GenBank/DDBJ whole genome shotgun (WGS) entry which is preliminary data.</text>
</comment>
<evidence type="ECO:0000259" key="2">
    <source>
        <dbReference type="Pfam" id="PF00296"/>
    </source>
</evidence>
<evidence type="ECO:0000256" key="1">
    <source>
        <dbReference type="ARBA" id="ARBA00007789"/>
    </source>
</evidence>
<dbReference type="Pfam" id="PF00296">
    <property type="entry name" value="Bac_luciferase"/>
    <property type="match status" value="1"/>
</dbReference>
<keyword evidence="4" id="KW-1185">Reference proteome</keyword>
<comment type="similarity">
    <text evidence="1">To bacterial alkanal monooxygenase alpha and beta chains.</text>
</comment>
<dbReference type="InterPro" id="IPR019949">
    <property type="entry name" value="CmoO-like"/>
</dbReference>
<gene>
    <name evidence="3" type="ORF">J2Z66_006470</name>
</gene>
<name>A0ABS4J4T6_9BACL</name>
<dbReference type="EMBL" id="JAGGLB010000028">
    <property type="protein sequence ID" value="MBP1994830.1"/>
    <property type="molecule type" value="Genomic_DNA"/>
</dbReference>
<reference evidence="3 4" key="1">
    <citation type="submission" date="2021-03" db="EMBL/GenBank/DDBJ databases">
        <title>Genomic Encyclopedia of Type Strains, Phase IV (KMG-IV): sequencing the most valuable type-strain genomes for metagenomic binning, comparative biology and taxonomic classification.</title>
        <authorList>
            <person name="Goeker M."/>
        </authorList>
    </citation>
    <scope>NUCLEOTIDE SEQUENCE [LARGE SCALE GENOMIC DNA]</scope>
    <source>
        <strain evidence="3 4">DSM 26048</strain>
    </source>
</reference>
<dbReference type="PANTHER" id="PTHR30137">
    <property type="entry name" value="LUCIFERASE-LIKE MONOOXYGENASE"/>
    <property type="match status" value="1"/>
</dbReference>
<accession>A0ABS4J4T6</accession>
<dbReference type="Gene3D" id="3.20.20.30">
    <property type="entry name" value="Luciferase-like domain"/>
    <property type="match status" value="1"/>
</dbReference>
<evidence type="ECO:0000313" key="3">
    <source>
        <dbReference type="EMBL" id="MBP1994830.1"/>
    </source>
</evidence>
<dbReference type="InterPro" id="IPR036661">
    <property type="entry name" value="Luciferase-like_sf"/>
</dbReference>
<evidence type="ECO:0000313" key="4">
    <source>
        <dbReference type="Proteomes" id="UP001519287"/>
    </source>
</evidence>
<dbReference type="InterPro" id="IPR011251">
    <property type="entry name" value="Luciferase-like_dom"/>
</dbReference>
<protein>
    <submittedName>
        <fullName evidence="3">Luciferase family oxidoreductase group 1</fullName>
    </submittedName>
</protein>
<dbReference type="NCBIfam" id="TIGR03558">
    <property type="entry name" value="oxido_grp_1"/>
    <property type="match status" value="1"/>
</dbReference>
<dbReference type="PANTHER" id="PTHR30137:SF6">
    <property type="entry name" value="LUCIFERASE-LIKE MONOOXYGENASE"/>
    <property type="match status" value="1"/>
</dbReference>
<dbReference type="RefSeq" id="WP_209976655.1">
    <property type="nucleotide sequence ID" value="NZ_JAGGLB010000028.1"/>
</dbReference>
<feature type="domain" description="Luciferase-like" evidence="2">
    <location>
        <begin position="1"/>
        <end position="310"/>
    </location>
</feature>
<dbReference type="SUPFAM" id="SSF51679">
    <property type="entry name" value="Bacterial luciferase-like"/>
    <property type="match status" value="1"/>
</dbReference>
<dbReference type="InterPro" id="IPR050766">
    <property type="entry name" value="Bact_Lucif_Oxidored"/>
</dbReference>
<organism evidence="3 4">
    <name type="scientific">Paenibacillus eucommiae</name>
    <dbReference type="NCBI Taxonomy" id="1355755"/>
    <lineage>
        <taxon>Bacteria</taxon>
        <taxon>Bacillati</taxon>
        <taxon>Bacillota</taxon>
        <taxon>Bacilli</taxon>
        <taxon>Bacillales</taxon>
        <taxon>Paenibacillaceae</taxon>
        <taxon>Paenibacillus</taxon>
    </lineage>
</organism>
<proteinExistence type="predicted"/>
<sequence length="338" mass="37212">MKLSVLELAMMWNGATAGEAFQEAVDLAKHVEGLGYTRYWFAEHHNTAYQASSAPELLVAHIAASTSKLRVGSGGVMLPNHSSLKVAENFRTLEALYPQRVDLGLGRAPGTDGTTALALRRSNSPQALHADDFPEQLTDLLGFLSGDFPEDHAYRRMTTTPVVSTTPELWMLGSSDGGAKLAAKHGLGLAFAHHINPEMAAPMLKAYRHHFEPSAFMDKPRSIFAASVICAATDAEAEELAAPMLLQWTRWGQGQGQEQHKALPTIEEALAYRYTPEEEKIRRGSLTRHIIGSVERVTNELRTLAEEASADELMILTMTPDREARFRSYELLAEAFLK</sequence>